<feature type="transmembrane region" description="Helical" evidence="1">
    <location>
        <begin position="12"/>
        <end position="34"/>
    </location>
</feature>
<dbReference type="EMBL" id="JACDQQ010000357">
    <property type="protein sequence ID" value="MBA0084072.1"/>
    <property type="molecule type" value="Genomic_DNA"/>
</dbReference>
<evidence type="ECO:0000313" key="3">
    <source>
        <dbReference type="Proteomes" id="UP000567293"/>
    </source>
</evidence>
<keyword evidence="1" id="KW-0472">Membrane</keyword>
<gene>
    <name evidence="2" type="ORF">HRJ53_03665</name>
</gene>
<protein>
    <submittedName>
        <fullName evidence="2">Uncharacterized protein</fullName>
    </submittedName>
</protein>
<reference evidence="2" key="1">
    <citation type="submission" date="2020-06" db="EMBL/GenBank/DDBJ databases">
        <title>Legume-microbial interactions unlock mineral nutrients during tropical forest succession.</title>
        <authorList>
            <person name="Epihov D.Z."/>
        </authorList>
    </citation>
    <scope>NUCLEOTIDE SEQUENCE [LARGE SCALE GENOMIC DNA]</scope>
    <source>
        <strain evidence="2">Pan2503</strain>
    </source>
</reference>
<organism evidence="2 3">
    <name type="scientific">Candidatus Acidiferrum panamense</name>
    <dbReference type="NCBI Taxonomy" id="2741543"/>
    <lineage>
        <taxon>Bacteria</taxon>
        <taxon>Pseudomonadati</taxon>
        <taxon>Acidobacteriota</taxon>
        <taxon>Terriglobia</taxon>
        <taxon>Candidatus Acidiferrales</taxon>
        <taxon>Candidatus Acidiferrum</taxon>
    </lineage>
</organism>
<accession>A0A7V8NMW9</accession>
<sequence>MSAKKIAPKTSLGTLVLSAQFADCLWPVLLVLGLEQVRIVPGITRVAPLDFISYPISHSLLLQLVWGLLLGGACFFWRRDLRTALVIGTLQSYIL</sequence>
<feature type="non-terminal residue" evidence="2">
    <location>
        <position position="95"/>
    </location>
</feature>
<keyword evidence="3" id="KW-1185">Reference proteome</keyword>
<dbReference type="Proteomes" id="UP000567293">
    <property type="component" value="Unassembled WGS sequence"/>
</dbReference>
<feature type="transmembrane region" description="Helical" evidence="1">
    <location>
        <begin position="54"/>
        <end position="77"/>
    </location>
</feature>
<evidence type="ECO:0000313" key="2">
    <source>
        <dbReference type="EMBL" id="MBA0084072.1"/>
    </source>
</evidence>
<keyword evidence="1" id="KW-1133">Transmembrane helix</keyword>
<keyword evidence="1" id="KW-0812">Transmembrane</keyword>
<name>A0A7V8NMW9_9BACT</name>
<proteinExistence type="predicted"/>
<dbReference type="AlphaFoldDB" id="A0A7V8NMW9"/>
<evidence type="ECO:0000256" key="1">
    <source>
        <dbReference type="SAM" id="Phobius"/>
    </source>
</evidence>
<comment type="caution">
    <text evidence="2">The sequence shown here is derived from an EMBL/GenBank/DDBJ whole genome shotgun (WGS) entry which is preliminary data.</text>
</comment>